<dbReference type="GO" id="GO:0007165">
    <property type="term" value="P:signal transduction"/>
    <property type="evidence" value="ECO:0007669"/>
    <property type="project" value="TreeGrafter"/>
</dbReference>
<name>A0AAV2Z6F7_9STRA</name>
<dbReference type="InterPro" id="IPR011009">
    <property type="entry name" value="Kinase-like_dom_sf"/>
</dbReference>
<reference evidence="2" key="1">
    <citation type="submission" date="2022-11" db="EMBL/GenBank/DDBJ databases">
        <authorList>
            <person name="Morgan W.R."/>
            <person name="Tartar A."/>
        </authorList>
    </citation>
    <scope>NUCLEOTIDE SEQUENCE</scope>
    <source>
        <strain evidence="2">ARSEF 373</strain>
    </source>
</reference>
<accession>A0AAV2Z6F7</accession>
<gene>
    <name evidence="2" type="ORF">N0F65_005963</name>
</gene>
<evidence type="ECO:0000313" key="3">
    <source>
        <dbReference type="Proteomes" id="UP001146120"/>
    </source>
</evidence>
<feature type="domain" description="Protein kinase" evidence="1">
    <location>
        <begin position="1"/>
        <end position="79"/>
    </location>
</feature>
<evidence type="ECO:0000259" key="1">
    <source>
        <dbReference type="PROSITE" id="PS50011"/>
    </source>
</evidence>
<sequence length="79" mass="8701">MTGCCGTFQWMAPEVISGEKYSVSADVYSFGIIMWEICEIAAPFANVSPGLIPILVVRDKKRPELTAKTPQVGKYALLY</sequence>
<dbReference type="GO" id="GO:0005524">
    <property type="term" value="F:ATP binding"/>
    <property type="evidence" value="ECO:0007669"/>
    <property type="project" value="InterPro"/>
</dbReference>
<dbReference type="PROSITE" id="PS50011">
    <property type="entry name" value="PROTEIN_KINASE_DOM"/>
    <property type="match status" value="1"/>
</dbReference>
<dbReference type="Gene3D" id="1.10.510.10">
    <property type="entry name" value="Transferase(Phosphotransferase) domain 1"/>
    <property type="match status" value="1"/>
</dbReference>
<organism evidence="2 3">
    <name type="scientific">Lagenidium giganteum</name>
    <dbReference type="NCBI Taxonomy" id="4803"/>
    <lineage>
        <taxon>Eukaryota</taxon>
        <taxon>Sar</taxon>
        <taxon>Stramenopiles</taxon>
        <taxon>Oomycota</taxon>
        <taxon>Peronosporomycetes</taxon>
        <taxon>Pythiales</taxon>
        <taxon>Pythiaceae</taxon>
    </lineage>
</organism>
<dbReference type="PANTHER" id="PTHR23257">
    <property type="entry name" value="SERINE-THREONINE PROTEIN KINASE"/>
    <property type="match status" value="1"/>
</dbReference>
<comment type="caution">
    <text evidence="2">The sequence shown here is derived from an EMBL/GenBank/DDBJ whole genome shotgun (WGS) entry which is preliminary data.</text>
</comment>
<protein>
    <recommendedName>
        <fullName evidence="1">Protein kinase domain-containing protein</fullName>
    </recommendedName>
</protein>
<dbReference type="PANTHER" id="PTHR23257:SF958">
    <property type="entry name" value="SERINE_THREONINE-PROTEIN KINASE WNK4"/>
    <property type="match status" value="1"/>
</dbReference>
<reference evidence="2" key="2">
    <citation type="journal article" date="2023" name="Microbiol Resour">
        <title>Decontamination and Annotation of the Draft Genome Sequence of the Oomycete Lagenidium giganteum ARSEF 373.</title>
        <authorList>
            <person name="Morgan W.R."/>
            <person name="Tartar A."/>
        </authorList>
    </citation>
    <scope>NUCLEOTIDE SEQUENCE</scope>
    <source>
        <strain evidence="2">ARSEF 373</strain>
    </source>
</reference>
<dbReference type="InterPro" id="IPR000719">
    <property type="entry name" value="Prot_kinase_dom"/>
</dbReference>
<dbReference type="Pfam" id="PF07714">
    <property type="entry name" value="PK_Tyr_Ser-Thr"/>
    <property type="match status" value="1"/>
</dbReference>
<keyword evidence="3" id="KW-1185">Reference proteome</keyword>
<dbReference type="SUPFAM" id="SSF56112">
    <property type="entry name" value="Protein kinase-like (PK-like)"/>
    <property type="match status" value="1"/>
</dbReference>
<dbReference type="InterPro" id="IPR001245">
    <property type="entry name" value="Ser-Thr/Tyr_kinase_cat_dom"/>
</dbReference>
<dbReference type="GO" id="GO:0005737">
    <property type="term" value="C:cytoplasm"/>
    <property type="evidence" value="ECO:0007669"/>
    <property type="project" value="TreeGrafter"/>
</dbReference>
<dbReference type="InterPro" id="IPR050167">
    <property type="entry name" value="Ser_Thr_protein_kinase"/>
</dbReference>
<dbReference type="GO" id="GO:0004672">
    <property type="term" value="F:protein kinase activity"/>
    <property type="evidence" value="ECO:0007669"/>
    <property type="project" value="InterPro"/>
</dbReference>
<dbReference type="Proteomes" id="UP001146120">
    <property type="component" value="Unassembled WGS sequence"/>
</dbReference>
<proteinExistence type="predicted"/>
<dbReference type="AlphaFoldDB" id="A0AAV2Z6F7"/>
<dbReference type="EMBL" id="DAKRPA010000025">
    <property type="protein sequence ID" value="DBA02936.1"/>
    <property type="molecule type" value="Genomic_DNA"/>
</dbReference>
<evidence type="ECO:0000313" key="2">
    <source>
        <dbReference type="EMBL" id="DBA02936.1"/>
    </source>
</evidence>